<dbReference type="GeneID" id="30962872"/>
<organism evidence="1 2">
    <name type="scientific">Ascoidea rubescens DSM 1968</name>
    <dbReference type="NCBI Taxonomy" id="1344418"/>
    <lineage>
        <taxon>Eukaryota</taxon>
        <taxon>Fungi</taxon>
        <taxon>Dikarya</taxon>
        <taxon>Ascomycota</taxon>
        <taxon>Saccharomycotina</taxon>
        <taxon>Saccharomycetes</taxon>
        <taxon>Ascoideaceae</taxon>
        <taxon>Ascoidea</taxon>
    </lineage>
</organism>
<dbReference type="Proteomes" id="UP000095038">
    <property type="component" value="Unassembled WGS sequence"/>
</dbReference>
<gene>
    <name evidence="1" type="ORF">ASCRUDRAFT_146380</name>
</gene>
<dbReference type="InParanoid" id="A0A1D2VHP3"/>
<name>A0A1D2VHP3_9ASCO</name>
<protein>
    <submittedName>
        <fullName evidence="1">Uncharacterized protein</fullName>
    </submittedName>
</protein>
<accession>A0A1D2VHP3</accession>
<evidence type="ECO:0000313" key="1">
    <source>
        <dbReference type="EMBL" id="ODV61122.1"/>
    </source>
</evidence>
<dbReference type="EMBL" id="KV454480">
    <property type="protein sequence ID" value="ODV61122.1"/>
    <property type="molecule type" value="Genomic_DNA"/>
</dbReference>
<dbReference type="RefSeq" id="XP_020047429.1">
    <property type="nucleotide sequence ID" value="XM_020189236.1"/>
</dbReference>
<keyword evidence="2" id="KW-1185">Reference proteome</keyword>
<sequence>MAIENYQKIKNGLQEYSISLNNNKISSNFFDLSIAQENTSNILNQSQFILFCGLNICTRSLNIVKIPNKLHLNSVTSIKKLYYFLRKLHILRLKSSINGHNLSNLHFVKLNIYICVQNIANCLVTYTHNFSFELDLFKLFFKDIISSTFTQLNSYKKINIGDTKFLKTIINVCASAFLMEFNNSNTKLKEISYFLQYIHLKYFLY</sequence>
<proteinExistence type="predicted"/>
<evidence type="ECO:0000313" key="2">
    <source>
        <dbReference type="Proteomes" id="UP000095038"/>
    </source>
</evidence>
<dbReference type="AlphaFoldDB" id="A0A1D2VHP3"/>
<reference evidence="2" key="1">
    <citation type="submission" date="2016-05" db="EMBL/GenBank/DDBJ databases">
        <title>Comparative genomics of biotechnologically important yeasts.</title>
        <authorList>
            <consortium name="DOE Joint Genome Institute"/>
            <person name="Riley R."/>
            <person name="Haridas S."/>
            <person name="Wolfe K.H."/>
            <person name="Lopes M.R."/>
            <person name="Hittinger C.T."/>
            <person name="Goker M."/>
            <person name="Salamov A."/>
            <person name="Wisecaver J."/>
            <person name="Long T.M."/>
            <person name="Aerts A.L."/>
            <person name="Barry K."/>
            <person name="Choi C."/>
            <person name="Clum A."/>
            <person name="Coughlan A.Y."/>
            <person name="Deshpande S."/>
            <person name="Douglass A.P."/>
            <person name="Hanson S.J."/>
            <person name="Klenk H.-P."/>
            <person name="Labutti K."/>
            <person name="Lapidus A."/>
            <person name="Lindquist E."/>
            <person name="Lipzen A."/>
            <person name="Meier-Kolthoff J.P."/>
            <person name="Ohm R.A."/>
            <person name="Otillar R.P."/>
            <person name="Pangilinan J."/>
            <person name="Peng Y."/>
            <person name="Rokas A."/>
            <person name="Rosa C.A."/>
            <person name="Scheuner C."/>
            <person name="Sibirny A.A."/>
            <person name="Slot J.C."/>
            <person name="Stielow J.B."/>
            <person name="Sun H."/>
            <person name="Kurtzman C.P."/>
            <person name="Blackwell M."/>
            <person name="Grigoriev I.V."/>
            <person name="Jeffries T.W."/>
        </authorList>
    </citation>
    <scope>NUCLEOTIDE SEQUENCE [LARGE SCALE GENOMIC DNA]</scope>
    <source>
        <strain evidence="2">DSM 1968</strain>
    </source>
</reference>